<feature type="transmembrane region" description="Helical" evidence="2">
    <location>
        <begin position="118"/>
        <end position="140"/>
    </location>
</feature>
<name>A0ABQ4BJP3_9ACTN</name>
<comment type="caution">
    <text evidence="3">The sequence shown here is derived from an EMBL/GenBank/DDBJ whole genome shotgun (WGS) entry which is preliminary data.</text>
</comment>
<protein>
    <recommendedName>
        <fullName evidence="5">Integral membrane protein</fullName>
    </recommendedName>
</protein>
<dbReference type="Pfam" id="PF19545">
    <property type="entry name" value="DUF6069"/>
    <property type="match status" value="1"/>
</dbReference>
<feature type="region of interest" description="Disordered" evidence="1">
    <location>
        <begin position="35"/>
        <end position="64"/>
    </location>
</feature>
<gene>
    <name evidence="3" type="ORF">Apa02nite_070040</name>
</gene>
<evidence type="ECO:0000256" key="2">
    <source>
        <dbReference type="SAM" id="Phobius"/>
    </source>
</evidence>
<keyword evidence="2" id="KW-1133">Transmembrane helix</keyword>
<evidence type="ECO:0000313" key="4">
    <source>
        <dbReference type="Proteomes" id="UP000624709"/>
    </source>
</evidence>
<feature type="transmembrane region" description="Helical" evidence="2">
    <location>
        <begin position="147"/>
        <end position="165"/>
    </location>
</feature>
<accession>A0ABQ4BJP3</accession>
<dbReference type="InterPro" id="IPR045713">
    <property type="entry name" value="DUF6069"/>
</dbReference>
<evidence type="ECO:0000256" key="1">
    <source>
        <dbReference type="SAM" id="MobiDB-lite"/>
    </source>
</evidence>
<feature type="transmembrane region" description="Helical" evidence="2">
    <location>
        <begin position="72"/>
        <end position="98"/>
    </location>
</feature>
<reference evidence="3 4" key="1">
    <citation type="submission" date="2021-01" db="EMBL/GenBank/DDBJ databases">
        <title>Whole genome shotgun sequence of Actinoplanes palleronii NBRC 14916.</title>
        <authorList>
            <person name="Komaki H."/>
            <person name="Tamura T."/>
        </authorList>
    </citation>
    <scope>NUCLEOTIDE SEQUENCE [LARGE SCALE GENOMIC DNA]</scope>
    <source>
        <strain evidence="3 4">NBRC 14916</strain>
    </source>
</reference>
<evidence type="ECO:0000313" key="3">
    <source>
        <dbReference type="EMBL" id="GIE70896.1"/>
    </source>
</evidence>
<organism evidence="3 4">
    <name type="scientific">Actinoplanes palleronii</name>
    <dbReference type="NCBI Taxonomy" id="113570"/>
    <lineage>
        <taxon>Bacteria</taxon>
        <taxon>Bacillati</taxon>
        <taxon>Actinomycetota</taxon>
        <taxon>Actinomycetes</taxon>
        <taxon>Micromonosporales</taxon>
        <taxon>Micromonosporaceae</taxon>
        <taxon>Actinoplanes</taxon>
    </lineage>
</organism>
<dbReference type="EMBL" id="BOMS01000112">
    <property type="protein sequence ID" value="GIE70896.1"/>
    <property type="molecule type" value="Genomic_DNA"/>
</dbReference>
<proteinExistence type="predicted"/>
<keyword evidence="4" id="KW-1185">Reference proteome</keyword>
<evidence type="ECO:0008006" key="5">
    <source>
        <dbReference type="Google" id="ProtNLM"/>
    </source>
</evidence>
<feature type="transmembrane region" description="Helical" evidence="2">
    <location>
        <begin position="177"/>
        <end position="195"/>
    </location>
</feature>
<sequence>MLPAALPRLTFATPHAVALHRGDGVRCFVRSSSLDEVPEAGPGDSQRGSCRVTEENPMTSEPVKPTVNAGKLWAGGGATAAIAALIAIAGILLGRGIFDVDVLAPKGEGAWGDASTGWYALGAALAALVATGVAHVLILTTPRPMRFFGWVVGLATVVGMLAPFVTDAARAEQFYTAGLNMILGIAIGSLVAGTARTATRLVRTGGQPSPRPYPQQYR</sequence>
<keyword evidence="2" id="KW-0472">Membrane</keyword>
<keyword evidence="2" id="KW-0812">Transmembrane</keyword>
<dbReference type="Proteomes" id="UP000624709">
    <property type="component" value="Unassembled WGS sequence"/>
</dbReference>